<feature type="compositionally biased region" description="Acidic residues" evidence="1">
    <location>
        <begin position="129"/>
        <end position="138"/>
    </location>
</feature>
<reference evidence="2" key="1">
    <citation type="journal article" date="2023" name="GigaByte">
        <title>Genome assembly of the bearded iris, Iris pallida Lam.</title>
        <authorList>
            <person name="Bruccoleri R.E."/>
            <person name="Oakeley E.J."/>
            <person name="Faust A.M.E."/>
            <person name="Altorfer M."/>
            <person name="Dessus-Babus S."/>
            <person name="Burckhardt D."/>
            <person name="Oertli M."/>
            <person name="Naumann U."/>
            <person name="Petersen F."/>
            <person name="Wong J."/>
        </authorList>
    </citation>
    <scope>NUCLEOTIDE SEQUENCE</scope>
    <source>
        <strain evidence="2">GSM-AAB239-AS_SAM_17_03QT</strain>
    </source>
</reference>
<dbReference type="EMBL" id="JANAVB010036419">
    <property type="protein sequence ID" value="KAJ6803594.1"/>
    <property type="molecule type" value="Genomic_DNA"/>
</dbReference>
<comment type="caution">
    <text evidence="2">The sequence shown here is derived from an EMBL/GenBank/DDBJ whole genome shotgun (WGS) entry which is preliminary data.</text>
</comment>
<keyword evidence="3" id="KW-1185">Reference proteome</keyword>
<protein>
    <submittedName>
        <fullName evidence="2">Adhesin FhaB</fullName>
    </submittedName>
</protein>
<feature type="compositionally biased region" description="Low complexity" evidence="1">
    <location>
        <begin position="1"/>
        <end position="17"/>
    </location>
</feature>
<dbReference type="PANTHER" id="PTHR37258">
    <property type="entry name" value="FANTOM PROTEIN"/>
    <property type="match status" value="1"/>
</dbReference>
<dbReference type="AlphaFoldDB" id="A0AAX6EHU8"/>
<dbReference type="PANTHER" id="PTHR37258:SF1">
    <property type="entry name" value="FANTOM PROTEIN"/>
    <property type="match status" value="1"/>
</dbReference>
<gene>
    <name evidence="2" type="ORF">M6B38_188965</name>
</gene>
<accession>A0AAX6EHU8</accession>
<dbReference type="Proteomes" id="UP001140949">
    <property type="component" value="Unassembled WGS sequence"/>
</dbReference>
<reference evidence="2" key="2">
    <citation type="submission" date="2023-04" db="EMBL/GenBank/DDBJ databases">
        <authorList>
            <person name="Bruccoleri R.E."/>
            <person name="Oakeley E.J."/>
            <person name="Faust A.-M."/>
            <person name="Dessus-Babus S."/>
            <person name="Altorfer M."/>
            <person name="Burckhardt D."/>
            <person name="Oertli M."/>
            <person name="Naumann U."/>
            <person name="Petersen F."/>
            <person name="Wong J."/>
        </authorList>
    </citation>
    <scope>NUCLEOTIDE SEQUENCE</scope>
    <source>
        <strain evidence="2">GSM-AAB239-AS_SAM_17_03QT</strain>
        <tissue evidence="2">Leaf</tissue>
    </source>
</reference>
<evidence type="ECO:0000256" key="1">
    <source>
        <dbReference type="SAM" id="MobiDB-lite"/>
    </source>
</evidence>
<evidence type="ECO:0000313" key="3">
    <source>
        <dbReference type="Proteomes" id="UP001140949"/>
    </source>
</evidence>
<feature type="compositionally biased region" description="Low complexity" evidence="1">
    <location>
        <begin position="114"/>
        <end position="124"/>
    </location>
</feature>
<proteinExistence type="predicted"/>
<feature type="compositionally biased region" description="Acidic residues" evidence="1">
    <location>
        <begin position="182"/>
        <end position="196"/>
    </location>
</feature>
<organism evidence="2 3">
    <name type="scientific">Iris pallida</name>
    <name type="common">Sweet iris</name>
    <dbReference type="NCBI Taxonomy" id="29817"/>
    <lineage>
        <taxon>Eukaryota</taxon>
        <taxon>Viridiplantae</taxon>
        <taxon>Streptophyta</taxon>
        <taxon>Embryophyta</taxon>
        <taxon>Tracheophyta</taxon>
        <taxon>Spermatophyta</taxon>
        <taxon>Magnoliopsida</taxon>
        <taxon>Liliopsida</taxon>
        <taxon>Asparagales</taxon>
        <taxon>Iridaceae</taxon>
        <taxon>Iridoideae</taxon>
        <taxon>Irideae</taxon>
        <taxon>Iris</taxon>
    </lineage>
</organism>
<sequence length="204" mass="21340">MLSSMSKPSSSSSSNWLDRLRSSKGFPLSPDLDLDHFLLSSNPNPNPTKPPKHGDHHLAATFMSDVLSDLFVINNRPPKPPQKTSRKQPNPRNHVVPPPPTGAVSPSSADNSVAEAGRNRAAAAGGDGQAEEEEEEEGEPRVGGVGPVGVLEDGGDGDRHELGLARVEVGEGRVPEGVGVEGEGEEGAELREEEEEGGVHGEGG</sequence>
<evidence type="ECO:0000313" key="2">
    <source>
        <dbReference type="EMBL" id="KAJ6803594.1"/>
    </source>
</evidence>
<name>A0AAX6EHU8_IRIPA</name>
<feature type="compositionally biased region" description="Basic and acidic residues" evidence="1">
    <location>
        <begin position="156"/>
        <end position="174"/>
    </location>
</feature>
<feature type="region of interest" description="Disordered" evidence="1">
    <location>
        <begin position="1"/>
        <end position="204"/>
    </location>
</feature>